<dbReference type="InterPro" id="IPR016181">
    <property type="entry name" value="Acyl_CoA_acyltransferase"/>
</dbReference>
<gene>
    <name evidence="2" type="ORF">CUD01_21590</name>
</gene>
<organism evidence="2 3">
    <name type="scientific">Cellulomonas uda</name>
    <dbReference type="NCBI Taxonomy" id="1714"/>
    <lineage>
        <taxon>Bacteria</taxon>
        <taxon>Bacillati</taxon>
        <taxon>Actinomycetota</taxon>
        <taxon>Actinomycetes</taxon>
        <taxon>Micrococcales</taxon>
        <taxon>Cellulomonadaceae</taxon>
        <taxon>Cellulomonas</taxon>
    </lineage>
</organism>
<dbReference type="SUPFAM" id="SSF55729">
    <property type="entry name" value="Acyl-CoA N-acyltransferases (Nat)"/>
    <property type="match status" value="1"/>
</dbReference>
<sequence length="145" mass="15661">MSQVLDLPVTPTSLVGDDPTFVVDEDDDARTADDVVVVFDRNVAVAGGSYRGRSAALPAPAGDGARVAHVTGVWVLPGRRRREHVRRALVEIEASAARAGFSRLHVVVEPSRTDALALLRERWFTPVDAPSATGDLELEKWLLPV</sequence>
<dbReference type="EMBL" id="BJLP01000036">
    <property type="protein sequence ID" value="GEA81715.1"/>
    <property type="molecule type" value="Genomic_DNA"/>
</dbReference>
<dbReference type="RefSeq" id="WP_141321057.1">
    <property type="nucleotide sequence ID" value="NZ_BJLP01000036.1"/>
</dbReference>
<proteinExistence type="predicted"/>
<evidence type="ECO:0000313" key="2">
    <source>
        <dbReference type="EMBL" id="GEA81715.1"/>
    </source>
</evidence>
<evidence type="ECO:0000313" key="3">
    <source>
        <dbReference type="Proteomes" id="UP000315842"/>
    </source>
</evidence>
<name>A0A4Y3KF94_CELUD</name>
<accession>A0A4Y3KF94</accession>
<dbReference type="Proteomes" id="UP000315842">
    <property type="component" value="Unassembled WGS sequence"/>
</dbReference>
<protein>
    <recommendedName>
        <fullName evidence="1">N-acetyltransferase domain-containing protein</fullName>
    </recommendedName>
</protein>
<dbReference type="Gene3D" id="3.40.630.30">
    <property type="match status" value="1"/>
</dbReference>
<feature type="domain" description="N-acetyltransferase" evidence="1">
    <location>
        <begin position="18"/>
        <end position="119"/>
    </location>
</feature>
<dbReference type="InterPro" id="IPR000182">
    <property type="entry name" value="GNAT_dom"/>
</dbReference>
<dbReference type="Pfam" id="PF00583">
    <property type="entry name" value="Acetyltransf_1"/>
    <property type="match status" value="1"/>
</dbReference>
<reference evidence="2 3" key="1">
    <citation type="submission" date="2019-06" db="EMBL/GenBank/DDBJ databases">
        <title>Whole genome shotgun sequence of Cellulomonas uda NBRC 3747.</title>
        <authorList>
            <person name="Hosoyama A."/>
            <person name="Uohara A."/>
            <person name="Ohji S."/>
            <person name="Ichikawa N."/>
        </authorList>
    </citation>
    <scope>NUCLEOTIDE SEQUENCE [LARGE SCALE GENOMIC DNA]</scope>
    <source>
        <strain evidence="2 3">NBRC 3747</strain>
    </source>
</reference>
<dbReference type="AlphaFoldDB" id="A0A4Y3KF94"/>
<dbReference type="GO" id="GO:0016747">
    <property type="term" value="F:acyltransferase activity, transferring groups other than amino-acyl groups"/>
    <property type="evidence" value="ECO:0007669"/>
    <property type="project" value="InterPro"/>
</dbReference>
<evidence type="ECO:0000259" key="1">
    <source>
        <dbReference type="Pfam" id="PF00583"/>
    </source>
</evidence>
<comment type="caution">
    <text evidence="2">The sequence shown here is derived from an EMBL/GenBank/DDBJ whole genome shotgun (WGS) entry which is preliminary data.</text>
</comment>
<keyword evidence="3" id="KW-1185">Reference proteome</keyword>